<evidence type="ECO:0000259" key="2">
    <source>
        <dbReference type="PROSITE" id="PS51154"/>
    </source>
</evidence>
<comment type="caution">
    <text evidence="3">The sequence shown here is derived from an EMBL/GenBank/DDBJ whole genome shotgun (WGS) entry which is preliminary data.</text>
</comment>
<feature type="region of interest" description="Disordered" evidence="1">
    <location>
        <begin position="213"/>
        <end position="396"/>
    </location>
</feature>
<dbReference type="Proteomes" id="UP000683360">
    <property type="component" value="Unassembled WGS sequence"/>
</dbReference>
<feature type="compositionally biased region" description="Polar residues" evidence="1">
    <location>
        <begin position="323"/>
        <end position="335"/>
    </location>
</feature>
<proteinExistence type="predicted"/>
<evidence type="ECO:0000313" key="3">
    <source>
        <dbReference type="EMBL" id="CAG2213873.1"/>
    </source>
</evidence>
<feature type="region of interest" description="Disordered" evidence="1">
    <location>
        <begin position="82"/>
        <end position="103"/>
    </location>
</feature>
<feature type="compositionally biased region" description="Basic and acidic residues" evidence="1">
    <location>
        <begin position="263"/>
        <end position="283"/>
    </location>
</feature>
<name>A0A8S3SA86_MYTED</name>
<evidence type="ECO:0000256" key="1">
    <source>
        <dbReference type="SAM" id="MobiDB-lite"/>
    </source>
</evidence>
<feature type="compositionally biased region" description="Basic and acidic residues" evidence="1">
    <location>
        <begin position="290"/>
        <end position="302"/>
    </location>
</feature>
<gene>
    <name evidence="3" type="ORF">MEDL_27787</name>
</gene>
<keyword evidence="4" id="KW-1185">Reference proteome</keyword>
<accession>A0A8S3SA86</accession>
<sequence>MCSLFLLDGTWIETTNVSPECITCKISVVGENSRIVDATFKEVIENISQRKRENITFSSCQSVESHDIPLDQTIDRRANISSTEQTDNSNPQVQDKDSNGQVSASNNVLCRSFRKKKIPTDSIHMSHNTFAPDDDLPRFTDKTESEECTVEIMMIQDDVEDPCKEILDMMNRSNIKVEKIVWNELNCKQARVKLSSETEISTARDLLLRWKEEGSSQTGTENQITKPSKPPLALENLGDMEGDPLNISNVRRSNDKNQVAAKTEIKDKVPDKEKNISKSDFKRPLNRNGDYTDEKDSNERSLHNQSLNNANLDGKTRNPDVDNPSSNAPGSQPSGETAGAIPKQKQIENSGGGDKYEFPSFAAGKQHTDEDFQRPNTGKLESVEKNNRNNGKVTNKDPWEKKVMVPLAIPQEESLMLITKEGIKVFVYKAHICHIANVDCIVNSTSSDMTHKHGLSFVIAKEAGKRMEEECKRFISTFAALGRSDVCVTTAGNLSPLQENFAH</sequence>
<reference evidence="3" key="1">
    <citation type="submission" date="2021-03" db="EMBL/GenBank/DDBJ databases">
        <authorList>
            <person name="Bekaert M."/>
        </authorList>
    </citation>
    <scope>NUCLEOTIDE SEQUENCE</scope>
</reference>
<dbReference type="AlphaFoldDB" id="A0A8S3SA86"/>
<protein>
    <recommendedName>
        <fullName evidence="2">Macro domain-containing protein</fullName>
    </recommendedName>
</protein>
<feature type="domain" description="Macro" evidence="2">
    <location>
        <begin position="412"/>
        <end position="503"/>
    </location>
</feature>
<dbReference type="PROSITE" id="PS51154">
    <property type="entry name" value="MACRO"/>
    <property type="match status" value="1"/>
</dbReference>
<dbReference type="Gene3D" id="3.40.220.10">
    <property type="entry name" value="Leucine Aminopeptidase, subunit E, domain 1"/>
    <property type="match status" value="1"/>
</dbReference>
<feature type="compositionally biased region" description="Polar residues" evidence="1">
    <location>
        <begin position="215"/>
        <end position="226"/>
    </location>
</feature>
<evidence type="ECO:0000313" key="4">
    <source>
        <dbReference type="Proteomes" id="UP000683360"/>
    </source>
</evidence>
<organism evidence="3 4">
    <name type="scientific">Mytilus edulis</name>
    <name type="common">Blue mussel</name>
    <dbReference type="NCBI Taxonomy" id="6550"/>
    <lineage>
        <taxon>Eukaryota</taxon>
        <taxon>Metazoa</taxon>
        <taxon>Spiralia</taxon>
        <taxon>Lophotrochozoa</taxon>
        <taxon>Mollusca</taxon>
        <taxon>Bivalvia</taxon>
        <taxon>Autobranchia</taxon>
        <taxon>Pteriomorphia</taxon>
        <taxon>Mytilida</taxon>
        <taxon>Mytiloidea</taxon>
        <taxon>Mytilidae</taxon>
        <taxon>Mytilinae</taxon>
        <taxon>Mytilus</taxon>
    </lineage>
</organism>
<dbReference type="EMBL" id="CAJPWZ010001391">
    <property type="protein sequence ID" value="CAG2213873.1"/>
    <property type="molecule type" value="Genomic_DNA"/>
</dbReference>
<dbReference type="SUPFAM" id="SSF52949">
    <property type="entry name" value="Macro domain-like"/>
    <property type="match status" value="1"/>
</dbReference>
<dbReference type="InterPro" id="IPR002589">
    <property type="entry name" value="Macro_dom"/>
</dbReference>
<dbReference type="InterPro" id="IPR043472">
    <property type="entry name" value="Macro_dom-like"/>
</dbReference>